<name>A0A382NPC2_9ZZZZ</name>
<evidence type="ECO:0000313" key="1">
    <source>
        <dbReference type="EMBL" id="SVC62338.1"/>
    </source>
</evidence>
<dbReference type="EMBL" id="UINC01101490">
    <property type="protein sequence ID" value="SVC62338.1"/>
    <property type="molecule type" value="Genomic_DNA"/>
</dbReference>
<organism evidence="1">
    <name type="scientific">marine metagenome</name>
    <dbReference type="NCBI Taxonomy" id="408172"/>
    <lineage>
        <taxon>unclassified sequences</taxon>
        <taxon>metagenomes</taxon>
        <taxon>ecological metagenomes</taxon>
    </lineage>
</organism>
<protein>
    <submittedName>
        <fullName evidence="1">Uncharacterized protein</fullName>
    </submittedName>
</protein>
<sequence length="79" mass="9392">MNWVAVYMLLMFNGTYELGTEGMRYFDTKEECTEWVLSDMNREMMVFNYKDKDVERVTPICLVNTRETDLVVNYVKTGI</sequence>
<accession>A0A382NPC2</accession>
<reference evidence="1" key="1">
    <citation type="submission" date="2018-05" db="EMBL/GenBank/DDBJ databases">
        <authorList>
            <person name="Lanie J.A."/>
            <person name="Ng W.-L."/>
            <person name="Kazmierczak K.M."/>
            <person name="Andrzejewski T.M."/>
            <person name="Davidsen T.M."/>
            <person name="Wayne K.J."/>
            <person name="Tettelin H."/>
            <person name="Glass J.I."/>
            <person name="Rusch D."/>
            <person name="Podicherti R."/>
            <person name="Tsui H.-C.T."/>
            <person name="Winkler M.E."/>
        </authorList>
    </citation>
    <scope>NUCLEOTIDE SEQUENCE</scope>
</reference>
<proteinExistence type="predicted"/>
<gene>
    <name evidence="1" type="ORF">METZ01_LOCUS315192</name>
</gene>
<dbReference type="AlphaFoldDB" id="A0A382NPC2"/>